<evidence type="ECO:0000313" key="2">
    <source>
        <dbReference type="Proteomes" id="UP000007305"/>
    </source>
</evidence>
<reference evidence="1" key="3">
    <citation type="submission" date="2021-05" db="UniProtKB">
        <authorList>
            <consortium name="EnsemblPlants"/>
        </authorList>
    </citation>
    <scope>IDENTIFICATION</scope>
    <source>
        <strain evidence="1">cv. B73</strain>
    </source>
</reference>
<reference evidence="1" key="2">
    <citation type="submission" date="2019-07" db="EMBL/GenBank/DDBJ databases">
        <authorList>
            <person name="Seetharam A."/>
            <person name="Woodhouse M."/>
            <person name="Cannon E."/>
        </authorList>
    </citation>
    <scope>NUCLEOTIDE SEQUENCE [LARGE SCALE GENOMIC DNA]</scope>
    <source>
        <strain evidence="1">cv. B73</strain>
    </source>
</reference>
<dbReference type="EnsemblPlants" id="Zm00001eb234950_T001">
    <property type="protein sequence ID" value="Zm00001eb234950_P001"/>
    <property type="gene ID" value="Zm00001eb234950"/>
</dbReference>
<organism evidence="1 2">
    <name type="scientific">Zea mays</name>
    <name type="common">Maize</name>
    <dbReference type="NCBI Taxonomy" id="4577"/>
    <lineage>
        <taxon>Eukaryota</taxon>
        <taxon>Viridiplantae</taxon>
        <taxon>Streptophyta</taxon>
        <taxon>Embryophyta</taxon>
        <taxon>Tracheophyta</taxon>
        <taxon>Spermatophyta</taxon>
        <taxon>Magnoliopsida</taxon>
        <taxon>Liliopsida</taxon>
        <taxon>Poales</taxon>
        <taxon>Poaceae</taxon>
        <taxon>PACMAD clade</taxon>
        <taxon>Panicoideae</taxon>
        <taxon>Andropogonodae</taxon>
        <taxon>Andropogoneae</taxon>
        <taxon>Tripsacinae</taxon>
        <taxon>Zea</taxon>
    </lineage>
</organism>
<dbReference type="AlphaFoldDB" id="A0A804PFX6"/>
<evidence type="ECO:0000313" key="1">
    <source>
        <dbReference type="EnsemblPlants" id="Zm00001eb234950_P001"/>
    </source>
</evidence>
<dbReference type="Gramene" id="Zm00001eb234950_T001">
    <property type="protein sequence ID" value="Zm00001eb234950_P001"/>
    <property type="gene ID" value="Zm00001eb234950"/>
</dbReference>
<keyword evidence="2" id="KW-1185">Reference proteome</keyword>
<proteinExistence type="predicted"/>
<dbReference type="Proteomes" id="UP000007305">
    <property type="component" value="Chromosome 5"/>
</dbReference>
<dbReference type="InParanoid" id="A0A804PFX6"/>
<accession>A0A804PFX6</accession>
<reference evidence="2" key="1">
    <citation type="journal article" date="2009" name="Science">
        <title>The B73 maize genome: complexity, diversity, and dynamics.</title>
        <authorList>
            <person name="Schnable P.S."/>
            <person name="Ware D."/>
            <person name="Fulton R.S."/>
            <person name="Stein J.C."/>
            <person name="Wei F."/>
            <person name="Pasternak S."/>
            <person name="Liang C."/>
            <person name="Zhang J."/>
            <person name="Fulton L."/>
            <person name="Graves T.A."/>
            <person name="Minx P."/>
            <person name="Reily A.D."/>
            <person name="Courtney L."/>
            <person name="Kruchowski S.S."/>
            <person name="Tomlinson C."/>
            <person name="Strong C."/>
            <person name="Delehaunty K."/>
            <person name="Fronick C."/>
            <person name="Courtney B."/>
            <person name="Rock S.M."/>
            <person name="Belter E."/>
            <person name="Du F."/>
            <person name="Kim K."/>
            <person name="Abbott R.M."/>
            <person name="Cotton M."/>
            <person name="Levy A."/>
            <person name="Marchetto P."/>
            <person name="Ochoa K."/>
            <person name="Jackson S.M."/>
            <person name="Gillam B."/>
            <person name="Chen W."/>
            <person name="Yan L."/>
            <person name="Higginbotham J."/>
            <person name="Cardenas M."/>
            <person name="Waligorski J."/>
            <person name="Applebaum E."/>
            <person name="Phelps L."/>
            <person name="Falcone J."/>
            <person name="Kanchi K."/>
            <person name="Thane T."/>
            <person name="Scimone A."/>
            <person name="Thane N."/>
            <person name="Henke J."/>
            <person name="Wang T."/>
            <person name="Ruppert J."/>
            <person name="Shah N."/>
            <person name="Rotter K."/>
            <person name="Hodges J."/>
            <person name="Ingenthron E."/>
            <person name="Cordes M."/>
            <person name="Kohlberg S."/>
            <person name="Sgro J."/>
            <person name="Delgado B."/>
            <person name="Mead K."/>
            <person name="Chinwalla A."/>
            <person name="Leonard S."/>
            <person name="Crouse K."/>
            <person name="Collura K."/>
            <person name="Kudrna D."/>
            <person name="Currie J."/>
            <person name="He R."/>
            <person name="Angelova A."/>
            <person name="Rajasekar S."/>
            <person name="Mueller T."/>
            <person name="Lomeli R."/>
            <person name="Scara G."/>
            <person name="Ko A."/>
            <person name="Delaney K."/>
            <person name="Wissotski M."/>
            <person name="Lopez G."/>
            <person name="Campos D."/>
            <person name="Braidotti M."/>
            <person name="Ashley E."/>
            <person name="Golser W."/>
            <person name="Kim H."/>
            <person name="Lee S."/>
            <person name="Lin J."/>
            <person name="Dujmic Z."/>
            <person name="Kim W."/>
            <person name="Talag J."/>
            <person name="Zuccolo A."/>
            <person name="Fan C."/>
            <person name="Sebastian A."/>
            <person name="Kramer M."/>
            <person name="Spiegel L."/>
            <person name="Nascimento L."/>
            <person name="Zutavern T."/>
            <person name="Miller B."/>
            <person name="Ambroise C."/>
            <person name="Muller S."/>
            <person name="Spooner W."/>
            <person name="Narechania A."/>
            <person name="Ren L."/>
            <person name="Wei S."/>
            <person name="Kumari S."/>
            <person name="Faga B."/>
            <person name="Levy M.J."/>
            <person name="McMahan L."/>
            <person name="Van Buren P."/>
            <person name="Vaughn M.W."/>
            <person name="Ying K."/>
            <person name="Yeh C.-T."/>
            <person name="Emrich S.J."/>
            <person name="Jia Y."/>
            <person name="Kalyanaraman A."/>
            <person name="Hsia A.-P."/>
            <person name="Barbazuk W.B."/>
            <person name="Baucom R.S."/>
            <person name="Brutnell T.P."/>
            <person name="Carpita N.C."/>
            <person name="Chaparro C."/>
            <person name="Chia J.-M."/>
            <person name="Deragon J.-M."/>
            <person name="Estill J.C."/>
            <person name="Fu Y."/>
            <person name="Jeddeloh J.A."/>
            <person name="Han Y."/>
            <person name="Lee H."/>
            <person name="Li P."/>
            <person name="Lisch D.R."/>
            <person name="Liu S."/>
            <person name="Liu Z."/>
            <person name="Nagel D.H."/>
            <person name="McCann M.C."/>
            <person name="SanMiguel P."/>
            <person name="Myers A.M."/>
            <person name="Nettleton D."/>
            <person name="Nguyen J."/>
            <person name="Penning B.W."/>
            <person name="Ponnala L."/>
            <person name="Schneider K.L."/>
            <person name="Schwartz D.C."/>
            <person name="Sharma A."/>
            <person name="Soderlund C."/>
            <person name="Springer N.M."/>
            <person name="Sun Q."/>
            <person name="Wang H."/>
            <person name="Waterman M."/>
            <person name="Westerman R."/>
            <person name="Wolfgruber T.K."/>
            <person name="Yang L."/>
            <person name="Yu Y."/>
            <person name="Zhang L."/>
            <person name="Zhou S."/>
            <person name="Zhu Q."/>
            <person name="Bennetzen J.L."/>
            <person name="Dawe R.K."/>
            <person name="Jiang J."/>
            <person name="Jiang N."/>
            <person name="Presting G.G."/>
            <person name="Wessler S.R."/>
            <person name="Aluru S."/>
            <person name="Martienssen R.A."/>
            <person name="Clifton S.W."/>
            <person name="McCombie W.R."/>
            <person name="Wing R.A."/>
            <person name="Wilson R.K."/>
        </authorList>
    </citation>
    <scope>NUCLEOTIDE SEQUENCE [LARGE SCALE GENOMIC DNA]</scope>
    <source>
        <strain evidence="2">cv. B73</strain>
    </source>
</reference>
<name>A0A804PFX6_MAIZE</name>
<sequence>MDGLVYAWRRSWCPVTPRRQRVQPLNRRVLGCVPGRCSSLRRMTTNGAWRHKSSKGPCYNFSFCMDFCVHLSLLYTSRRCCGLVHVLRCSI</sequence>
<protein>
    <submittedName>
        <fullName evidence="1">Uncharacterized protein</fullName>
    </submittedName>
</protein>